<dbReference type="InterPro" id="IPR000072">
    <property type="entry name" value="PDGF/VEGF_dom"/>
</dbReference>
<dbReference type="Pfam" id="PF00341">
    <property type="entry name" value="PDGF"/>
    <property type="match status" value="1"/>
</dbReference>
<accession>A0A401P0N6</accession>
<evidence type="ECO:0000256" key="9">
    <source>
        <dbReference type="ARBA" id="ARBA00046967"/>
    </source>
</evidence>
<evidence type="ECO:0000256" key="4">
    <source>
        <dbReference type="ARBA" id="ARBA00023246"/>
    </source>
</evidence>
<name>A0A401P0N6_SCYTO</name>
<evidence type="ECO:0000256" key="1">
    <source>
        <dbReference type="ARBA" id="ARBA00006686"/>
    </source>
</evidence>
<dbReference type="GO" id="GO:0051897">
    <property type="term" value="P:positive regulation of phosphatidylinositol 3-kinase/protein kinase B signal transduction"/>
    <property type="evidence" value="ECO:0007669"/>
    <property type="project" value="TreeGrafter"/>
</dbReference>
<dbReference type="PROSITE" id="PS50278">
    <property type="entry name" value="PDGF_2"/>
    <property type="match status" value="1"/>
</dbReference>
<dbReference type="AlphaFoldDB" id="A0A401P0N6"/>
<keyword evidence="14" id="KW-1185">Reference proteome</keyword>
<keyword evidence="4" id="KW-0497">Mitogen</keyword>
<evidence type="ECO:0000313" key="14">
    <source>
        <dbReference type="Proteomes" id="UP000288216"/>
    </source>
</evidence>
<comment type="function">
    <text evidence="8">Growth factor that plays an essential role in the regulation of embryonic development, cell proliferation, cell migration, survival and chemotaxis. Potent mitogen for cells of mesenchymal origin. Required for normal proliferation and recruitment of pericytes and vascular smooth muscle cells in the central nervous system, skin, lung, heart and placenta. Required for normal blood vessel development, and for normal development of kidney glomeruli. Plays an important role in wound healing. Signaling is modulated by the formation of heterodimers with PDGFA.</text>
</comment>
<comment type="similarity">
    <text evidence="1 10">Belongs to the PDGF/VEGF growth factor family.</text>
</comment>
<comment type="caution">
    <text evidence="13">The sequence shown here is derived from an EMBL/GenBank/DDBJ whole genome shotgun (WGS) entry which is preliminary data.</text>
</comment>
<dbReference type="GO" id="GO:0051781">
    <property type="term" value="P:positive regulation of cell division"/>
    <property type="evidence" value="ECO:0007669"/>
    <property type="project" value="UniProtKB-KW"/>
</dbReference>
<evidence type="ECO:0000313" key="13">
    <source>
        <dbReference type="EMBL" id="GCB66695.1"/>
    </source>
</evidence>
<dbReference type="PROSITE" id="PS00249">
    <property type="entry name" value="PDGF_1"/>
    <property type="match status" value="1"/>
</dbReference>
<dbReference type="OMA" id="CCNTRNY"/>
<evidence type="ECO:0000256" key="5">
    <source>
        <dbReference type="ARBA" id="ARBA00031888"/>
    </source>
</evidence>
<dbReference type="EMBL" id="BFAA01007027">
    <property type="protein sequence ID" value="GCB66695.1"/>
    <property type="molecule type" value="Genomic_DNA"/>
</dbReference>
<dbReference type="Proteomes" id="UP000288216">
    <property type="component" value="Unassembled WGS sequence"/>
</dbReference>
<dbReference type="Gene3D" id="2.10.90.10">
    <property type="entry name" value="Cystine-knot cytokines"/>
    <property type="match status" value="1"/>
</dbReference>
<dbReference type="OrthoDB" id="8878063at2759"/>
<sequence>MNLEIALFTLCYLWPATEGDRIPSEYSSFQSLPQHRSRDGENSENLYSVSVTGEGHWRSLRVTRSPVVEDAKPAECKVRPAVIEITRSMVDPTAANFIVWPSCVEVQRCSGCCNTRNYKCQATKVHERHVQVIKRVYRRRRLVTRKAVLVLMDHVECKCMTAAQYADSREREGSLVTAAPTVFRARKQNSGKRKYQKFKHISGGKGVSQT</sequence>
<dbReference type="InterPro" id="IPR029034">
    <property type="entry name" value="Cystine-knot_cytokine"/>
</dbReference>
<dbReference type="GO" id="GO:0070374">
    <property type="term" value="P:positive regulation of ERK1 and ERK2 cascade"/>
    <property type="evidence" value="ECO:0007669"/>
    <property type="project" value="TreeGrafter"/>
</dbReference>
<evidence type="ECO:0000256" key="2">
    <source>
        <dbReference type="ARBA" id="ARBA00018117"/>
    </source>
</evidence>
<dbReference type="STRING" id="75743.A0A401P0N6"/>
<dbReference type="GO" id="GO:0008284">
    <property type="term" value="P:positive regulation of cell population proliferation"/>
    <property type="evidence" value="ECO:0007669"/>
    <property type="project" value="TreeGrafter"/>
</dbReference>
<evidence type="ECO:0000256" key="7">
    <source>
        <dbReference type="ARBA" id="ARBA00032702"/>
    </source>
</evidence>
<dbReference type="InterPro" id="IPR023581">
    <property type="entry name" value="PD_growth_factor_CS"/>
</dbReference>
<comment type="subunit">
    <text evidence="9">Antiparallel homodimer; disulfide-linked. Antiparallel heterodimer with PDGFA; disulfide-linked. The PDGFB homodimer interacts with PDGFRA and PDGFRB homodimers, and with heterodimers formed by PDGFRA and PDGFRB. The heterodimer composed of PDGFA and PDGFB interacts with PDGFRB homodimers, and with heterodimers formed by PDGFRA and PDGFRB. Interacts with XLKD1. Interacts with LRP1. Interacts with SORL1 (via the N-terminal ectodomain). Interacts with CD82; this interaction inhibits PDGFB-mediated signaling pathway.</text>
</comment>
<keyword evidence="3 10" id="KW-0339">Growth factor</keyword>
<evidence type="ECO:0000256" key="8">
    <source>
        <dbReference type="ARBA" id="ARBA00046258"/>
    </source>
</evidence>
<organism evidence="13 14">
    <name type="scientific">Scyliorhinus torazame</name>
    <name type="common">Cloudy catshark</name>
    <name type="synonym">Catulus torazame</name>
    <dbReference type="NCBI Taxonomy" id="75743"/>
    <lineage>
        <taxon>Eukaryota</taxon>
        <taxon>Metazoa</taxon>
        <taxon>Chordata</taxon>
        <taxon>Craniata</taxon>
        <taxon>Vertebrata</taxon>
        <taxon>Chondrichthyes</taxon>
        <taxon>Elasmobranchii</taxon>
        <taxon>Galeomorphii</taxon>
        <taxon>Galeoidea</taxon>
        <taxon>Carcharhiniformes</taxon>
        <taxon>Scyliorhinidae</taxon>
        <taxon>Scyliorhinus</taxon>
    </lineage>
</organism>
<dbReference type="GO" id="GO:0005615">
    <property type="term" value="C:extracellular space"/>
    <property type="evidence" value="ECO:0007669"/>
    <property type="project" value="TreeGrafter"/>
</dbReference>
<dbReference type="GO" id="GO:0005161">
    <property type="term" value="F:platelet-derived growth factor receptor binding"/>
    <property type="evidence" value="ECO:0007669"/>
    <property type="project" value="TreeGrafter"/>
</dbReference>
<dbReference type="SMART" id="SM00141">
    <property type="entry name" value="PDGF"/>
    <property type="match status" value="1"/>
</dbReference>
<proteinExistence type="inferred from homology"/>
<evidence type="ECO:0000256" key="3">
    <source>
        <dbReference type="ARBA" id="ARBA00023030"/>
    </source>
</evidence>
<dbReference type="GO" id="GO:0008083">
    <property type="term" value="F:growth factor activity"/>
    <property type="evidence" value="ECO:0007669"/>
    <property type="project" value="UniProtKB-KW"/>
</dbReference>
<dbReference type="PANTHER" id="PTHR11633">
    <property type="entry name" value="PLATELET-DERIVED GROWTH FACTOR"/>
    <property type="match status" value="1"/>
</dbReference>
<dbReference type="GO" id="GO:0016020">
    <property type="term" value="C:membrane"/>
    <property type="evidence" value="ECO:0007669"/>
    <property type="project" value="InterPro"/>
</dbReference>
<gene>
    <name evidence="13" type="ORF">scyTo_0013607</name>
</gene>
<feature type="signal peptide" evidence="11">
    <location>
        <begin position="1"/>
        <end position="19"/>
    </location>
</feature>
<evidence type="ECO:0000256" key="11">
    <source>
        <dbReference type="SAM" id="SignalP"/>
    </source>
</evidence>
<feature type="domain" description="Platelet-derived growth factor (PDGF) family profile" evidence="12">
    <location>
        <begin position="63"/>
        <end position="164"/>
    </location>
</feature>
<dbReference type="PANTHER" id="PTHR11633:SF2">
    <property type="entry name" value="PLATELET-DERIVED GROWTH FACTOR SUBUNIT B"/>
    <property type="match status" value="1"/>
</dbReference>
<feature type="chain" id="PRO_5019371179" description="Platelet-derived growth factor subunit B" evidence="11">
    <location>
        <begin position="20"/>
        <end position="210"/>
    </location>
</feature>
<protein>
    <recommendedName>
        <fullName evidence="2">Platelet-derived growth factor subunit B</fullName>
    </recommendedName>
    <alternativeName>
        <fullName evidence="5">PDGF-2</fullName>
    </alternativeName>
    <alternativeName>
        <fullName evidence="6">Platelet-derived growth factor B chain</fullName>
    </alternativeName>
    <alternativeName>
        <fullName evidence="7">Platelet-derived growth factor beta polypeptide</fullName>
    </alternativeName>
</protein>
<dbReference type="SUPFAM" id="SSF57501">
    <property type="entry name" value="Cystine-knot cytokines"/>
    <property type="match status" value="1"/>
</dbReference>
<evidence type="ECO:0000259" key="12">
    <source>
        <dbReference type="PROSITE" id="PS50278"/>
    </source>
</evidence>
<reference evidence="13 14" key="1">
    <citation type="journal article" date="2018" name="Nat. Ecol. Evol.">
        <title>Shark genomes provide insights into elasmobranch evolution and the origin of vertebrates.</title>
        <authorList>
            <person name="Hara Y"/>
            <person name="Yamaguchi K"/>
            <person name="Onimaru K"/>
            <person name="Kadota M"/>
            <person name="Koyanagi M"/>
            <person name="Keeley SD"/>
            <person name="Tatsumi K"/>
            <person name="Tanaka K"/>
            <person name="Motone F"/>
            <person name="Kageyama Y"/>
            <person name="Nozu R"/>
            <person name="Adachi N"/>
            <person name="Nishimura O"/>
            <person name="Nakagawa R"/>
            <person name="Tanegashima C"/>
            <person name="Kiyatake I"/>
            <person name="Matsumoto R"/>
            <person name="Murakumo K"/>
            <person name="Nishida K"/>
            <person name="Terakita A"/>
            <person name="Kuratani S"/>
            <person name="Sato K"/>
            <person name="Hyodo S Kuraku.S."/>
        </authorList>
    </citation>
    <scope>NUCLEOTIDE SEQUENCE [LARGE SCALE GENOMIC DNA]</scope>
</reference>
<evidence type="ECO:0000256" key="6">
    <source>
        <dbReference type="ARBA" id="ARBA00032481"/>
    </source>
</evidence>
<evidence type="ECO:0000256" key="10">
    <source>
        <dbReference type="RuleBase" id="RU003818"/>
    </source>
</evidence>
<dbReference type="GO" id="GO:0048008">
    <property type="term" value="P:platelet-derived growth factor receptor signaling pathway"/>
    <property type="evidence" value="ECO:0007669"/>
    <property type="project" value="TreeGrafter"/>
</dbReference>
<dbReference type="GO" id="GO:0030335">
    <property type="term" value="P:positive regulation of cell migration"/>
    <property type="evidence" value="ECO:0007669"/>
    <property type="project" value="TreeGrafter"/>
</dbReference>
<keyword evidence="11" id="KW-0732">Signal</keyword>